<name>A0A8H4RYD1_9HELO</name>
<dbReference type="EMBL" id="JAAMPI010000008">
    <property type="protein sequence ID" value="KAF4637823.1"/>
    <property type="molecule type" value="Genomic_DNA"/>
</dbReference>
<reference evidence="1 2" key="1">
    <citation type="submission" date="2020-03" db="EMBL/GenBank/DDBJ databases">
        <title>Draft Genome Sequence of Cudoniella acicularis.</title>
        <authorList>
            <person name="Buettner E."/>
            <person name="Kellner H."/>
        </authorList>
    </citation>
    <scope>NUCLEOTIDE SEQUENCE [LARGE SCALE GENOMIC DNA]</scope>
    <source>
        <strain evidence="1 2">DSM 108380</strain>
    </source>
</reference>
<dbReference type="OrthoDB" id="4499616at2759"/>
<keyword evidence="2" id="KW-1185">Reference proteome</keyword>
<protein>
    <submittedName>
        <fullName evidence="1">Uncharacterized protein</fullName>
    </submittedName>
</protein>
<dbReference type="Proteomes" id="UP000566819">
    <property type="component" value="Unassembled WGS sequence"/>
</dbReference>
<evidence type="ECO:0000313" key="2">
    <source>
        <dbReference type="Proteomes" id="UP000566819"/>
    </source>
</evidence>
<sequence length="258" mass="28861">MGGSYSAVDNIEEDIEWQWQGVGLAVVLLNTSSALNFKSHERIKANGTRLLPYCRLPPSTMEYNYMSNPAIKICLEQIEPGSTEKEVQNLWENTIWTTFPASDHWMNQTKYKQGATEPDNKVMKVIHYNAGWAPIDVLVVELKRLREDISFNAFNGVACNLLDDHMAESTNPAGTTLFGAVGIGTHVQFYQRKLPRGNLETRHPKPLHFEADATTIQEYFNHFKLNIPQALSDVPVTSSSAGLCQAPLAHPGQGHRQP</sequence>
<proteinExistence type="predicted"/>
<gene>
    <name evidence="1" type="ORF">G7Y89_g242</name>
</gene>
<comment type="caution">
    <text evidence="1">The sequence shown here is derived from an EMBL/GenBank/DDBJ whole genome shotgun (WGS) entry which is preliminary data.</text>
</comment>
<organism evidence="1 2">
    <name type="scientific">Cudoniella acicularis</name>
    <dbReference type="NCBI Taxonomy" id="354080"/>
    <lineage>
        <taxon>Eukaryota</taxon>
        <taxon>Fungi</taxon>
        <taxon>Dikarya</taxon>
        <taxon>Ascomycota</taxon>
        <taxon>Pezizomycotina</taxon>
        <taxon>Leotiomycetes</taxon>
        <taxon>Helotiales</taxon>
        <taxon>Tricladiaceae</taxon>
        <taxon>Cudoniella</taxon>
    </lineage>
</organism>
<accession>A0A8H4RYD1</accession>
<evidence type="ECO:0000313" key="1">
    <source>
        <dbReference type="EMBL" id="KAF4637823.1"/>
    </source>
</evidence>
<dbReference type="AlphaFoldDB" id="A0A8H4RYD1"/>